<dbReference type="GO" id="GO:0009251">
    <property type="term" value="P:glucan catabolic process"/>
    <property type="evidence" value="ECO:0007669"/>
    <property type="project" value="TreeGrafter"/>
</dbReference>
<dbReference type="Pfam" id="PF26113">
    <property type="entry name" value="GH16_XgeA"/>
    <property type="match status" value="1"/>
</dbReference>
<keyword evidence="3" id="KW-1185">Reference proteome</keyword>
<dbReference type="InterPro" id="IPR050546">
    <property type="entry name" value="Glycosyl_Hydrlase_16"/>
</dbReference>
<name>A0A427YT90_9TREE</name>
<protein>
    <recommendedName>
        <fullName evidence="1">GH16 domain-containing protein</fullName>
    </recommendedName>
</protein>
<comment type="caution">
    <text evidence="2">The sequence shown here is derived from an EMBL/GenBank/DDBJ whole genome shotgun (WGS) entry which is preliminary data.</text>
</comment>
<dbReference type="InterPro" id="IPR000757">
    <property type="entry name" value="Beta-glucanase-like"/>
</dbReference>
<evidence type="ECO:0000313" key="2">
    <source>
        <dbReference type="EMBL" id="RSH94299.1"/>
    </source>
</evidence>
<organism evidence="2 3">
    <name type="scientific">Saitozyma podzolica</name>
    <dbReference type="NCBI Taxonomy" id="1890683"/>
    <lineage>
        <taxon>Eukaryota</taxon>
        <taxon>Fungi</taxon>
        <taxon>Dikarya</taxon>
        <taxon>Basidiomycota</taxon>
        <taxon>Agaricomycotina</taxon>
        <taxon>Tremellomycetes</taxon>
        <taxon>Tremellales</taxon>
        <taxon>Trimorphomycetaceae</taxon>
        <taxon>Saitozyma</taxon>
    </lineage>
</organism>
<dbReference type="SUPFAM" id="SSF49899">
    <property type="entry name" value="Concanavalin A-like lectins/glucanases"/>
    <property type="match status" value="1"/>
</dbReference>
<dbReference type="PROSITE" id="PS51762">
    <property type="entry name" value="GH16_2"/>
    <property type="match status" value="1"/>
</dbReference>
<dbReference type="Proteomes" id="UP000279259">
    <property type="component" value="Unassembled WGS sequence"/>
</dbReference>
<dbReference type="GO" id="GO:0004553">
    <property type="term" value="F:hydrolase activity, hydrolyzing O-glycosyl compounds"/>
    <property type="evidence" value="ECO:0007669"/>
    <property type="project" value="InterPro"/>
</dbReference>
<dbReference type="PANTHER" id="PTHR10963:SF24">
    <property type="entry name" value="GLYCOSIDASE C21B10.07-RELATED"/>
    <property type="match status" value="1"/>
</dbReference>
<dbReference type="AlphaFoldDB" id="A0A427YT90"/>
<proteinExistence type="predicted"/>
<dbReference type="OrthoDB" id="192832at2759"/>
<dbReference type="EMBL" id="RSCD01000002">
    <property type="protein sequence ID" value="RSH94299.1"/>
    <property type="molecule type" value="Genomic_DNA"/>
</dbReference>
<feature type="domain" description="GH16" evidence="1">
    <location>
        <begin position="24"/>
        <end position="269"/>
    </location>
</feature>
<dbReference type="STRING" id="1890683.A0A427YT90"/>
<dbReference type="FunFam" id="2.60.120.200:FF:000179">
    <property type="entry name" value="Unplaced genomic scaffold supercont1.19, whole genome shotgun sequence"/>
    <property type="match status" value="1"/>
</dbReference>
<accession>A0A427YT90</accession>
<dbReference type="InterPro" id="IPR013320">
    <property type="entry name" value="ConA-like_dom_sf"/>
</dbReference>
<gene>
    <name evidence="2" type="ORF">EHS25_004102</name>
</gene>
<evidence type="ECO:0000313" key="3">
    <source>
        <dbReference type="Proteomes" id="UP000279259"/>
    </source>
</evidence>
<reference evidence="2 3" key="1">
    <citation type="submission" date="2018-11" db="EMBL/GenBank/DDBJ databases">
        <title>Genome sequence of Saitozyma podzolica DSM 27192.</title>
        <authorList>
            <person name="Aliyu H."/>
            <person name="Gorte O."/>
            <person name="Ochsenreither K."/>
        </authorList>
    </citation>
    <scope>NUCLEOTIDE SEQUENCE [LARGE SCALE GENOMIC DNA]</scope>
    <source>
        <strain evidence="2 3">DSM 27192</strain>
    </source>
</reference>
<dbReference type="PANTHER" id="PTHR10963">
    <property type="entry name" value="GLYCOSYL HYDROLASE-RELATED"/>
    <property type="match status" value="1"/>
</dbReference>
<sequence>MGLVGCVGFVEIQRATGLTGYGEEYFGNYDNTTEGDAFFANQSVATSSSVPLTYTTSSNTSIIRVDNTSTVAYNDKRNTIKILSTDYYAVGSVWVLDAKHVPYGCSVWPAFWSYGTGTWPEGGEIDTLEGVNNQVSSQMALHTEDGCSAANATSAAYSGILNDTSCYYESNSNSGCGITVSDPKSYGADFASNGEASESGISIWFFERANVPSAITNASDGIDTRSLGTPAGYWGGSSCGIDKFFTEQRLVFDITLCGSWAGAADILTSTGCPALVGSDTCYTTYVLNASNYDTAYFEINSLKVYSNSSSSTSSDAVSAASVRAPMGCSSVGLLMALTPVLVGLLALV</sequence>
<dbReference type="Gene3D" id="2.60.120.200">
    <property type="match status" value="1"/>
</dbReference>
<evidence type="ECO:0000259" key="1">
    <source>
        <dbReference type="PROSITE" id="PS51762"/>
    </source>
</evidence>